<accession>A0A0F9JFE1</accession>
<comment type="caution">
    <text evidence="1">The sequence shown here is derived from an EMBL/GenBank/DDBJ whole genome shotgun (WGS) entry which is preliminary data.</text>
</comment>
<gene>
    <name evidence="1" type="ORF">LCGC14_1536010</name>
</gene>
<organism evidence="1">
    <name type="scientific">marine sediment metagenome</name>
    <dbReference type="NCBI Taxonomy" id="412755"/>
    <lineage>
        <taxon>unclassified sequences</taxon>
        <taxon>metagenomes</taxon>
        <taxon>ecological metagenomes</taxon>
    </lineage>
</organism>
<reference evidence="1" key="1">
    <citation type="journal article" date="2015" name="Nature">
        <title>Complex archaea that bridge the gap between prokaryotes and eukaryotes.</title>
        <authorList>
            <person name="Spang A."/>
            <person name="Saw J.H."/>
            <person name="Jorgensen S.L."/>
            <person name="Zaremba-Niedzwiedzka K."/>
            <person name="Martijn J."/>
            <person name="Lind A.E."/>
            <person name="van Eijk R."/>
            <person name="Schleper C."/>
            <person name="Guy L."/>
            <person name="Ettema T.J."/>
        </authorList>
    </citation>
    <scope>NUCLEOTIDE SEQUENCE</scope>
</reference>
<name>A0A0F9JFE1_9ZZZZ</name>
<dbReference type="AlphaFoldDB" id="A0A0F9JFE1"/>
<evidence type="ECO:0000313" key="1">
    <source>
        <dbReference type="EMBL" id="KKM61016.1"/>
    </source>
</evidence>
<sequence length="64" mass="7390">MDWTNDVHCLYRIMLDLGGRIDSVEDHGDNTYTVHLTYTIGGFIPNFVKYTCDGIPWTIELKPK</sequence>
<protein>
    <submittedName>
        <fullName evidence="1">Uncharacterized protein</fullName>
    </submittedName>
</protein>
<dbReference type="EMBL" id="LAZR01011568">
    <property type="protein sequence ID" value="KKM61016.1"/>
    <property type="molecule type" value="Genomic_DNA"/>
</dbReference>
<proteinExistence type="predicted"/>